<dbReference type="PANTHER" id="PTHR11012">
    <property type="entry name" value="PROTEIN KINASE-LIKE DOMAIN-CONTAINING"/>
    <property type="match status" value="1"/>
</dbReference>
<dbReference type="STRING" id="30019.A0A0M3QX87"/>
<gene>
    <name evidence="2" type="ORF">Dbus_chr3Rg253</name>
</gene>
<evidence type="ECO:0000313" key="2">
    <source>
        <dbReference type="EMBL" id="ALC45503.1"/>
    </source>
</evidence>
<organism evidence="2 3">
    <name type="scientific">Drosophila busckii</name>
    <name type="common">Fruit fly</name>
    <dbReference type="NCBI Taxonomy" id="30019"/>
    <lineage>
        <taxon>Eukaryota</taxon>
        <taxon>Metazoa</taxon>
        <taxon>Ecdysozoa</taxon>
        <taxon>Arthropoda</taxon>
        <taxon>Hexapoda</taxon>
        <taxon>Insecta</taxon>
        <taxon>Pterygota</taxon>
        <taxon>Neoptera</taxon>
        <taxon>Endopterygota</taxon>
        <taxon>Diptera</taxon>
        <taxon>Brachycera</taxon>
        <taxon>Muscomorpha</taxon>
        <taxon>Ephydroidea</taxon>
        <taxon>Drosophilidae</taxon>
        <taxon>Drosophila</taxon>
    </lineage>
</organism>
<feature type="non-terminal residue" evidence="2">
    <location>
        <position position="420"/>
    </location>
</feature>
<keyword evidence="3" id="KW-1185">Reference proteome</keyword>
<dbReference type="PANTHER" id="PTHR11012:SF6">
    <property type="entry name" value="CHK DOMAIN OV1-RELATED"/>
    <property type="match status" value="1"/>
</dbReference>
<dbReference type="OMA" id="FDIERGM"/>
<dbReference type="AlphaFoldDB" id="A0A0M3QX87"/>
<feature type="domain" description="CHK kinase-like" evidence="1">
    <location>
        <begin position="125"/>
        <end position="333"/>
    </location>
</feature>
<reference evidence="2 3" key="1">
    <citation type="submission" date="2015-08" db="EMBL/GenBank/DDBJ databases">
        <title>Ancestral chromatin configuration constrains chromatin evolution on differentiating sex chromosomes in Drosophila.</title>
        <authorList>
            <person name="Zhou Q."/>
            <person name="Bachtrog D."/>
        </authorList>
    </citation>
    <scope>NUCLEOTIDE SEQUENCE [LARGE SCALE GENOMIC DNA]</scope>
    <source>
        <tissue evidence="2">Whole larvae</tissue>
    </source>
</reference>
<dbReference type="SUPFAM" id="SSF56112">
    <property type="entry name" value="Protein kinase-like (PK-like)"/>
    <property type="match status" value="1"/>
</dbReference>
<accession>A0A0M3QX87</accession>
<feature type="non-terminal residue" evidence="2">
    <location>
        <position position="1"/>
    </location>
</feature>
<dbReference type="EMBL" id="CP012526">
    <property type="protein sequence ID" value="ALC45503.1"/>
    <property type="molecule type" value="Genomic_DNA"/>
</dbReference>
<dbReference type="SMART" id="SM00587">
    <property type="entry name" value="CHK"/>
    <property type="match status" value="1"/>
</dbReference>
<sequence>SDSIPSWLTSDYFKDIRSDVQDIKNFRVAKATEAGDNYSSVLLAVDMDFKSTSGQSTAGAYMLKIAPSDEASNKLLDMMLTFKKELTMYNEVIPELQKLYELAGHSVSFAPANYKFKKDLDSDYLLLENMRPAGYKNACRLEGLNLNETEHVLAKLALLHAASAQLYATKGNYDDCLTKPLYNEKTRPIFEGTHNKAFAKASLEAIGTFKGSEQFADKENNSSAVTCLMPIFFQKYVLDNSFELTAKAEVYDETEFNCLNHGDCWTNNILFAYDDKGEVKDTLFIDFQRSSFGSPARDLYYFIFNSTQLEIKIEKFDHFIRYYHGELERNLKLLNYSRQIPTLKELHYSLLKNSFWAVSTVAIIMSIILVDPSDNASIATMLNDDENGRNFIKKLFQSERYCKHAEAIYPWLNHRGLLEF</sequence>
<dbReference type="OrthoDB" id="191037at2759"/>
<dbReference type="InterPro" id="IPR011009">
    <property type="entry name" value="Kinase-like_dom_sf"/>
</dbReference>
<dbReference type="Proteomes" id="UP000494163">
    <property type="component" value="Chromosome 3R"/>
</dbReference>
<name>A0A0M3QX87_DROBS</name>
<proteinExistence type="predicted"/>
<evidence type="ECO:0000259" key="1">
    <source>
        <dbReference type="SMART" id="SM00587"/>
    </source>
</evidence>
<dbReference type="InterPro" id="IPR015897">
    <property type="entry name" value="CHK_kinase-like"/>
</dbReference>
<dbReference type="Gene3D" id="3.90.1200.10">
    <property type="match status" value="1"/>
</dbReference>
<dbReference type="InterPro" id="IPR004119">
    <property type="entry name" value="EcKL"/>
</dbReference>
<protein>
    <submittedName>
        <fullName evidence="2">CG10562</fullName>
    </submittedName>
</protein>
<dbReference type="Pfam" id="PF02958">
    <property type="entry name" value="EcKL"/>
    <property type="match status" value="1"/>
</dbReference>
<evidence type="ECO:0000313" key="3">
    <source>
        <dbReference type="Proteomes" id="UP000494163"/>
    </source>
</evidence>